<dbReference type="InterPro" id="IPR010026">
    <property type="entry name" value="Phage_holin_LL-H"/>
</dbReference>
<sequence>MKFDITIFIIVLSLLVILVPYVNVIIQHLKSQKMKYVQDWANRITRSLEETNLSGEAKKTLAANKLGVIINNVPFFKLSPEQLDDVIDSAVAGLREAGIKVPLIKDTPED</sequence>
<accession>X4Y7I4</accession>
<dbReference type="EMBL" id="KJ489010">
    <property type="protein sequence ID" value="AHV82966.1"/>
    <property type="molecule type" value="Genomic_DNA"/>
</dbReference>
<proteinExistence type="predicted"/>
<keyword evidence="1" id="KW-0472">Membrane</keyword>
<evidence type="ECO:0000313" key="3">
    <source>
        <dbReference type="Proteomes" id="UP000019791"/>
    </source>
</evidence>
<dbReference type="RefSeq" id="YP_009036828.1">
    <property type="nucleotide sequence ID" value="NC_024215.1"/>
</dbReference>
<evidence type="ECO:0008006" key="4">
    <source>
        <dbReference type="Google" id="ProtNLM"/>
    </source>
</evidence>
<dbReference type="KEGG" id="vg:19527371"/>
<feature type="transmembrane region" description="Helical" evidence="1">
    <location>
        <begin position="6"/>
        <end position="26"/>
    </location>
</feature>
<protein>
    <recommendedName>
        <fullName evidence="4">Holin</fullName>
    </recommendedName>
</protein>
<keyword evidence="1" id="KW-0812">Transmembrane</keyword>
<name>X4Y7I4_9CAUD</name>
<dbReference type="GeneID" id="19527371"/>
<keyword evidence="3" id="KW-1185">Reference proteome</keyword>
<evidence type="ECO:0000313" key="2">
    <source>
        <dbReference type="EMBL" id="AHV82966.1"/>
    </source>
</evidence>
<evidence type="ECO:0000256" key="1">
    <source>
        <dbReference type="SAM" id="Phobius"/>
    </source>
</evidence>
<organism evidence="2 3">
    <name type="scientific">Lactococcus phage P078</name>
    <dbReference type="NCBI Taxonomy" id="1476886"/>
    <lineage>
        <taxon>Viruses</taxon>
        <taxon>Duplodnaviria</taxon>
        <taxon>Heunggongvirae</taxon>
        <taxon>Uroviricota</taxon>
        <taxon>Caudoviricetes</taxon>
        <taxon>Nevevirus</taxon>
        <taxon>Nevevirus P078</taxon>
    </lineage>
</organism>
<dbReference type="OrthoDB" id="18983at10239"/>
<keyword evidence="1" id="KW-1133">Transmembrane helix</keyword>
<dbReference type="Pfam" id="PF09682">
    <property type="entry name" value="Phage_holin_6_1"/>
    <property type="match status" value="1"/>
</dbReference>
<dbReference type="Proteomes" id="UP000019791">
    <property type="component" value="Segment"/>
</dbReference>
<gene>
    <name evidence="2" type="ORF">P078_003</name>
</gene>
<reference evidence="2 3" key="1">
    <citation type="submission" date="2014-02" db="EMBL/GenBank/DDBJ databases">
        <title>Complete genome sequences of four novel Lactococcus lactis phages distantly related to the rare 1706 phage species.</title>
        <authorList>
            <person name="Kot W."/>
            <person name="Neve H."/>
            <person name="Vogensen F.K."/>
            <person name="Heller K.J."/>
            <person name="Hansen L.H."/>
        </authorList>
    </citation>
    <scope>NUCLEOTIDE SEQUENCE [LARGE SCALE GENOMIC DNA]</scope>
</reference>